<dbReference type="PANTHER" id="PTHR36932">
    <property type="entry name" value="CAPSULAR POLYSACCHARIDE BIOSYNTHESIS PROTEIN"/>
    <property type="match status" value="1"/>
</dbReference>
<evidence type="ECO:0000313" key="2">
    <source>
        <dbReference type="Proteomes" id="UP000215383"/>
    </source>
</evidence>
<proteinExistence type="predicted"/>
<name>A0A239U322_9FIRM</name>
<keyword evidence="2" id="KW-1185">Reference proteome</keyword>
<dbReference type="InterPro" id="IPR042099">
    <property type="entry name" value="ANL_N_sf"/>
</dbReference>
<dbReference type="GO" id="GO:0047475">
    <property type="term" value="F:phenylacetate-CoA ligase activity"/>
    <property type="evidence" value="ECO:0007669"/>
    <property type="project" value="UniProtKB-EC"/>
</dbReference>
<accession>A0A239U322</accession>
<protein>
    <submittedName>
        <fullName evidence="1">Phenylacetate-coenzyme A ligase</fullName>
        <ecNumber evidence="1">6.2.1.30</ecNumber>
    </submittedName>
</protein>
<organism evidence="1 2">
    <name type="scientific">Megamonas hypermegale</name>
    <dbReference type="NCBI Taxonomy" id="158847"/>
    <lineage>
        <taxon>Bacteria</taxon>
        <taxon>Bacillati</taxon>
        <taxon>Bacillota</taxon>
        <taxon>Negativicutes</taxon>
        <taxon>Selenomonadales</taxon>
        <taxon>Selenomonadaceae</taxon>
        <taxon>Megamonas</taxon>
    </lineage>
</organism>
<keyword evidence="1" id="KW-0436">Ligase</keyword>
<dbReference type="EMBL" id="LT906446">
    <property type="protein sequence ID" value="SNV03474.1"/>
    <property type="molecule type" value="Genomic_DNA"/>
</dbReference>
<dbReference type="AlphaFoldDB" id="A0A239U322"/>
<dbReference type="InterPro" id="IPR053158">
    <property type="entry name" value="CapK_Type1_Caps_Biosynth"/>
</dbReference>
<sequence length="297" mass="33729">MISNPKIEMMPLEMKKDIISQRFLKTFCWAYEKSSFYREKYTKAHINPNKIKELDDIKKLPLTTIDELKQIDPLELLTVPVSVTLRLNKTISGLYRGFTSNDIARNLDITVRSLASNEINKASTVIICGKYSSQYLLDLHYAAEALGATVIPCNDVQSAIDISNIFNANTLITTSKNLQEILNKAPDTLPPKVIALVNTFEKDILLKEIETKMNCTFSKIYMSRYFGLAGIFFTCEENKLHIQDDYLYPEIVDDNLVITPLSFEAMPIIRLQTNIPAKLNKDTCKCGRSLATIELEL</sequence>
<dbReference type="GeneID" id="78507773"/>
<gene>
    <name evidence="1" type="primary">paaK</name>
    <name evidence="1" type="ORF">SAMEA4364220_01784</name>
</gene>
<dbReference type="EC" id="6.2.1.30" evidence="1"/>
<dbReference type="Proteomes" id="UP000215383">
    <property type="component" value="Chromosome 1"/>
</dbReference>
<evidence type="ECO:0000313" key="1">
    <source>
        <dbReference type="EMBL" id="SNV03474.1"/>
    </source>
</evidence>
<dbReference type="eggNOG" id="COG1541">
    <property type="taxonomic scope" value="Bacteria"/>
</dbReference>
<reference evidence="1 2" key="1">
    <citation type="submission" date="2017-06" db="EMBL/GenBank/DDBJ databases">
        <authorList>
            <consortium name="Pathogen Informatics"/>
        </authorList>
    </citation>
    <scope>NUCLEOTIDE SEQUENCE [LARGE SCALE GENOMIC DNA]</scope>
    <source>
        <strain evidence="1 2">NCTC10570</strain>
    </source>
</reference>
<dbReference type="Gene3D" id="3.40.50.12780">
    <property type="entry name" value="N-terminal domain of ligase-like"/>
    <property type="match status" value="1"/>
</dbReference>
<dbReference type="PANTHER" id="PTHR36932:SF1">
    <property type="entry name" value="CAPSULAR POLYSACCHARIDE BIOSYNTHESIS PROTEIN"/>
    <property type="match status" value="1"/>
</dbReference>
<dbReference type="RefSeq" id="WP_027890070.1">
    <property type="nucleotide sequence ID" value="NZ_LT906446.1"/>
</dbReference>